<evidence type="ECO:0000256" key="1">
    <source>
        <dbReference type="SAM" id="MobiDB-lite"/>
    </source>
</evidence>
<dbReference type="AlphaFoldDB" id="B4VHP1"/>
<accession>B4VHP1</accession>
<organism evidence="2 3">
    <name type="scientific">Coleofasciculus chthonoplastes PCC 7420</name>
    <dbReference type="NCBI Taxonomy" id="118168"/>
    <lineage>
        <taxon>Bacteria</taxon>
        <taxon>Bacillati</taxon>
        <taxon>Cyanobacteriota</taxon>
        <taxon>Cyanophyceae</taxon>
        <taxon>Coleofasciculales</taxon>
        <taxon>Coleofasciculaceae</taxon>
        <taxon>Coleofasciculus</taxon>
    </lineage>
</organism>
<dbReference type="EMBL" id="DS989841">
    <property type="protein sequence ID" value="EDX78657.1"/>
    <property type="molecule type" value="Genomic_DNA"/>
</dbReference>
<keyword evidence="3" id="KW-1185">Reference proteome</keyword>
<evidence type="ECO:0000313" key="2">
    <source>
        <dbReference type="EMBL" id="EDX78657.1"/>
    </source>
</evidence>
<dbReference type="STRING" id="118168.MC7420_7310"/>
<gene>
    <name evidence="2" type="ORF">MC7420_7310</name>
</gene>
<dbReference type="Proteomes" id="UP000003835">
    <property type="component" value="Unassembled WGS sequence"/>
</dbReference>
<evidence type="ECO:0000313" key="3">
    <source>
        <dbReference type="Proteomes" id="UP000003835"/>
    </source>
</evidence>
<dbReference type="RefSeq" id="WP_006098133.1">
    <property type="nucleotide sequence ID" value="NZ_DS989841.1"/>
</dbReference>
<sequence>MPKLKPGSGQYLHIEFVRDVKRQPERRKRGGYSGLKPPVPDDRDQHAQEISQEIT</sequence>
<name>B4VHP1_9CYAN</name>
<protein>
    <submittedName>
        <fullName evidence="2">Uncharacterized protein</fullName>
    </submittedName>
</protein>
<proteinExistence type="predicted"/>
<dbReference type="HOGENOM" id="CLU_3024239_0_0_3"/>
<reference evidence="2 3" key="1">
    <citation type="submission" date="2008-07" db="EMBL/GenBank/DDBJ databases">
        <authorList>
            <person name="Tandeau de Marsac N."/>
            <person name="Ferriera S."/>
            <person name="Johnson J."/>
            <person name="Kravitz S."/>
            <person name="Beeson K."/>
            <person name="Sutton G."/>
            <person name="Rogers Y.-H."/>
            <person name="Friedman R."/>
            <person name="Frazier M."/>
            <person name="Venter J.C."/>
        </authorList>
    </citation>
    <scope>NUCLEOTIDE SEQUENCE [LARGE SCALE GENOMIC DNA]</scope>
    <source>
        <strain evidence="2 3">PCC 7420</strain>
    </source>
</reference>
<feature type="region of interest" description="Disordered" evidence="1">
    <location>
        <begin position="18"/>
        <end position="55"/>
    </location>
</feature>